<feature type="transmembrane region" description="Helical" evidence="3">
    <location>
        <begin position="95"/>
        <end position="113"/>
    </location>
</feature>
<dbReference type="OrthoDB" id="8566379at2"/>
<keyword evidence="3" id="KW-0472">Membrane</keyword>
<feature type="transmembrane region" description="Helical" evidence="3">
    <location>
        <begin position="329"/>
        <end position="353"/>
    </location>
</feature>
<keyword evidence="1" id="KW-0677">Repeat</keyword>
<dbReference type="Proteomes" id="UP000243468">
    <property type="component" value="Unassembled WGS sequence"/>
</dbReference>
<organism evidence="4 5">
    <name type="scientific">Acinetobacter kookii</name>
    <dbReference type="NCBI Taxonomy" id="1226327"/>
    <lineage>
        <taxon>Bacteria</taxon>
        <taxon>Pseudomonadati</taxon>
        <taxon>Pseudomonadota</taxon>
        <taxon>Gammaproteobacteria</taxon>
        <taxon>Moraxellales</taxon>
        <taxon>Moraxellaceae</taxon>
        <taxon>Acinetobacter</taxon>
    </lineage>
</organism>
<dbReference type="GO" id="GO:0000030">
    <property type="term" value="F:mannosyltransferase activity"/>
    <property type="evidence" value="ECO:0007669"/>
    <property type="project" value="TreeGrafter"/>
</dbReference>
<dbReference type="Gene3D" id="1.25.40.10">
    <property type="entry name" value="Tetratricopeptide repeat domain"/>
    <property type="match status" value="1"/>
</dbReference>
<dbReference type="RefSeq" id="WP_092820193.1">
    <property type="nucleotide sequence ID" value="NZ_BAABKJ010000013.1"/>
</dbReference>
<dbReference type="STRING" id="1226327.SAMN05421732_10863"/>
<keyword evidence="2" id="KW-0802">TPR repeat</keyword>
<evidence type="ECO:0008006" key="6">
    <source>
        <dbReference type="Google" id="ProtNLM"/>
    </source>
</evidence>
<feature type="transmembrane region" description="Helical" evidence="3">
    <location>
        <begin position="384"/>
        <end position="401"/>
    </location>
</feature>
<feature type="transmembrane region" description="Helical" evidence="3">
    <location>
        <begin position="203"/>
        <end position="218"/>
    </location>
</feature>
<name>A0A1G6MJK0_9GAMM</name>
<feature type="transmembrane region" description="Helical" evidence="3">
    <location>
        <begin position="125"/>
        <end position="141"/>
    </location>
</feature>
<gene>
    <name evidence="4" type="ORF">SAMN05421732_10863</name>
</gene>
<proteinExistence type="predicted"/>
<keyword evidence="5" id="KW-1185">Reference proteome</keyword>
<feature type="transmembrane region" description="Helical" evidence="3">
    <location>
        <begin position="179"/>
        <end position="197"/>
    </location>
</feature>
<keyword evidence="3" id="KW-1133">Transmembrane helix</keyword>
<evidence type="ECO:0000256" key="3">
    <source>
        <dbReference type="SAM" id="Phobius"/>
    </source>
</evidence>
<evidence type="ECO:0000313" key="4">
    <source>
        <dbReference type="EMBL" id="SDC55417.1"/>
    </source>
</evidence>
<feature type="transmembrane region" description="Helical" evidence="3">
    <location>
        <begin position="147"/>
        <end position="167"/>
    </location>
</feature>
<sequence>MLKKQSLLVVSLFFVLLLVCLSIYWQGLNGGFIFDDFVNLQELGTYGTIDSWDKFRAFVTNGFSGPTGRPISLASFLIDDNTWPSQAPIFKYTNLMIHLLNGTLLFWATLLLLKHYQYEEKKATWIALVSFSLWLFHPYFVSTTLYVVQRMAQLTTLFSLVGIIGYLKARCYVTEKPIFAYFFMTFILGVSTLLATFSKENGALLPLLILVIEFCNLSQINKPIWQWRAIFLWLPSLAIIAVLIKYTSFAENPWPNRNFNMIERLYSEARIVVEYLFNLFVPQIELKGLYQDGYDVSRSITHPITTLYSIIFLFLLFFMAFVVRKKYPLLALAILFFFAAHLMESTVLGLELYFEHRNYLAALFLFLPIASGLYSLRKYVNLKLLNLIVLIILVILCFFTYERVKLWSNTDRLQIYWAKNSPNSVRAQNSLAAILFADGQFVEANKHLNSAIKSMPDSTLLTLRSLLHKLYLNTASHEDFVHTANKLRSQPHDAQALLTFRTLVEYTTQDAKSRIFTYDSLLLIRALQDNPNYKNDENVKKLAPYLAAKIELANNQPKEALNEYLKAIKIYNDVEAGLMMVAELGSHHATKEALILLDQVEKQYYQQDPKTLKRSKVEYDFESKRIREILFAQLQKDIKH</sequence>
<dbReference type="AlphaFoldDB" id="A0A1G6MJK0"/>
<dbReference type="SUPFAM" id="SSF48452">
    <property type="entry name" value="TPR-like"/>
    <property type="match status" value="1"/>
</dbReference>
<feature type="transmembrane region" description="Helical" evidence="3">
    <location>
        <begin position="300"/>
        <end position="322"/>
    </location>
</feature>
<keyword evidence="3" id="KW-0812">Transmembrane</keyword>
<protein>
    <recommendedName>
        <fullName evidence="6">Tetratricopeptide repeat-containing protein</fullName>
    </recommendedName>
</protein>
<reference evidence="5" key="1">
    <citation type="submission" date="2016-09" db="EMBL/GenBank/DDBJ databases">
        <authorList>
            <person name="Varghese N."/>
            <person name="Submissions S."/>
        </authorList>
    </citation>
    <scope>NUCLEOTIDE SEQUENCE [LARGE SCALE GENOMIC DNA]</scope>
    <source>
        <strain evidence="5">ANC 4667</strain>
    </source>
</reference>
<dbReference type="EMBL" id="FMYO01000008">
    <property type="protein sequence ID" value="SDC55417.1"/>
    <property type="molecule type" value="Genomic_DNA"/>
</dbReference>
<evidence type="ECO:0000256" key="2">
    <source>
        <dbReference type="ARBA" id="ARBA00022803"/>
    </source>
</evidence>
<dbReference type="InterPro" id="IPR052346">
    <property type="entry name" value="O-mannosyl-transferase_TMTC"/>
</dbReference>
<dbReference type="PANTHER" id="PTHR44227:SF3">
    <property type="entry name" value="PROTEIN O-MANNOSYL-TRANSFERASE TMTC4"/>
    <property type="match status" value="1"/>
</dbReference>
<dbReference type="PANTHER" id="PTHR44227">
    <property type="match status" value="1"/>
</dbReference>
<dbReference type="GO" id="GO:0035269">
    <property type="term" value="P:protein O-linked glycosylation via mannose"/>
    <property type="evidence" value="ECO:0007669"/>
    <property type="project" value="TreeGrafter"/>
</dbReference>
<dbReference type="InterPro" id="IPR011990">
    <property type="entry name" value="TPR-like_helical_dom_sf"/>
</dbReference>
<dbReference type="GO" id="GO:0030968">
    <property type="term" value="P:endoplasmic reticulum unfolded protein response"/>
    <property type="evidence" value="ECO:0007669"/>
    <property type="project" value="TreeGrafter"/>
</dbReference>
<feature type="transmembrane region" description="Helical" evidence="3">
    <location>
        <begin position="359"/>
        <end position="377"/>
    </location>
</feature>
<feature type="transmembrane region" description="Helical" evidence="3">
    <location>
        <begin position="230"/>
        <end position="249"/>
    </location>
</feature>
<accession>A0A1G6MJK0</accession>
<evidence type="ECO:0000313" key="5">
    <source>
        <dbReference type="Proteomes" id="UP000243468"/>
    </source>
</evidence>
<evidence type="ECO:0000256" key="1">
    <source>
        <dbReference type="ARBA" id="ARBA00022737"/>
    </source>
</evidence>